<keyword evidence="4" id="KW-1185">Reference proteome</keyword>
<evidence type="ECO:0000313" key="3">
    <source>
        <dbReference type="EMBL" id="MBP2068858.1"/>
    </source>
</evidence>
<evidence type="ECO:0000256" key="1">
    <source>
        <dbReference type="SAM" id="MobiDB-lite"/>
    </source>
</evidence>
<dbReference type="PROSITE" id="PS00455">
    <property type="entry name" value="AMP_BINDING"/>
    <property type="match status" value="1"/>
</dbReference>
<sequence>MITTTDIAPTLPTPSNTHATPHILLDHPHTTTHLQKLPTTNLTPTEQPTPPDTRHPAYLIYTSGSTGTPKGVTIPQTNLIHLFTATHHYFTHHTPNPTPQVWCQFHSYAFDFSVWEILGPLLHGHTLIIPNHHTTRSPHDLITLIHQEHITTLCQTPTALYHLINTHQQNHHQPLPLQRIILGGEPLDPTRLTTFHQHHPHTTIINMYGITETTIHTTHHPLNPNTTHTPNTPSPIGQPLPHLTTHLLDTNLQPTPPGTPGELYITGPTLARGYHHNPTLTATHFIANPYGPPGTRLYRTGDLAHHHPTTHQLHYHHRTDTQIQLHGYRIEPAEIENTLTTHPHITHAAATLHHDHHNNKHLIAYT</sequence>
<dbReference type="InterPro" id="IPR045851">
    <property type="entry name" value="AMP-bd_C_sf"/>
</dbReference>
<organism evidence="3 4">
    <name type="scientific">Streptomyces iranensis</name>
    <dbReference type="NCBI Taxonomy" id="576784"/>
    <lineage>
        <taxon>Bacteria</taxon>
        <taxon>Bacillati</taxon>
        <taxon>Actinomycetota</taxon>
        <taxon>Actinomycetes</taxon>
        <taxon>Kitasatosporales</taxon>
        <taxon>Streptomycetaceae</taxon>
        <taxon>Streptomyces</taxon>
        <taxon>Streptomyces violaceusniger group</taxon>
    </lineage>
</organism>
<dbReference type="Gene3D" id="3.30.300.30">
    <property type="match status" value="1"/>
</dbReference>
<dbReference type="Gene3D" id="3.40.50.12780">
    <property type="entry name" value="N-terminal domain of ligase-like"/>
    <property type="match status" value="1"/>
</dbReference>
<name>A0ABS4NA25_9ACTN</name>
<reference evidence="3 4" key="1">
    <citation type="submission" date="2021-03" db="EMBL/GenBank/DDBJ databases">
        <title>Genomic Encyclopedia of Type Strains, Phase IV (KMG-IV): sequencing the most valuable type-strain genomes for metagenomic binning, comparative biology and taxonomic classification.</title>
        <authorList>
            <person name="Goeker M."/>
        </authorList>
    </citation>
    <scope>NUCLEOTIDE SEQUENCE [LARGE SCALE GENOMIC DNA]</scope>
    <source>
        <strain evidence="3 4">DSM 41954</strain>
    </source>
</reference>
<dbReference type="PANTHER" id="PTHR45527">
    <property type="entry name" value="NONRIBOSOMAL PEPTIDE SYNTHETASE"/>
    <property type="match status" value="1"/>
</dbReference>
<dbReference type="InterPro" id="IPR000873">
    <property type="entry name" value="AMP-dep_synth/lig_dom"/>
</dbReference>
<feature type="domain" description="AMP-dependent synthetase/ligase" evidence="2">
    <location>
        <begin position="34"/>
        <end position="275"/>
    </location>
</feature>
<dbReference type="Proteomes" id="UP000756710">
    <property type="component" value="Unassembled WGS sequence"/>
</dbReference>
<proteinExistence type="predicted"/>
<feature type="region of interest" description="Disordered" evidence="1">
    <location>
        <begin position="1"/>
        <end position="22"/>
    </location>
</feature>
<dbReference type="InterPro" id="IPR042099">
    <property type="entry name" value="ANL_N_sf"/>
</dbReference>
<feature type="non-terminal residue" evidence="3">
    <location>
        <position position="366"/>
    </location>
</feature>
<evidence type="ECO:0000259" key="2">
    <source>
        <dbReference type="Pfam" id="PF00501"/>
    </source>
</evidence>
<dbReference type="EMBL" id="JAGGLR010000080">
    <property type="protein sequence ID" value="MBP2068858.1"/>
    <property type="molecule type" value="Genomic_DNA"/>
</dbReference>
<feature type="compositionally biased region" description="Polar residues" evidence="1">
    <location>
        <begin position="1"/>
        <end position="19"/>
    </location>
</feature>
<gene>
    <name evidence="3" type="ORF">J2Z30_009943</name>
</gene>
<dbReference type="InterPro" id="IPR020845">
    <property type="entry name" value="AMP-binding_CS"/>
</dbReference>
<evidence type="ECO:0000313" key="4">
    <source>
        <dbReference type="Proteomes" id="UP000756710"/>
    </source>
</evidence>
<dbReference type="Pfam" id="PF00501">
    <property type="entry name" value="AMP-binding"/>
    <property type="match status" value="1"/>
</dbReference>
<protein>
    <submittedName>
        <fullName evidence="3">Amino acid adenylation domain-containing protein</fullName>
    </submittedName>
</protein>
<dbReference type="SUPFAM" id="SSF56801">
    <property type="entry name" value="Acetyl-CoA synthetase-like"/>
    <property type="match status" value="1"/>
</dbReference>
<dbReference type="PANTHER" id="PTHR45527:SF14">
    <property type="entry name" value="PLIPASTATIN SYNTHASE SUBUNIT B"/>
    <property type="match status" value="1"/>
</dbReference>
<accession>A0ABS4NA25</accession>
<comment type="caution">
    <text evidence="3">The sequence shown here is derived from an EMBL/GenBank/DDBJ whole genome shotgun (WGS) entry which is preliminary data.</text>
</comment>